<protein>
    <submittedName>
        <fullName evidence="1">1,2-phenylacetyl-CoA epoxidase subunit PaaC</fullName>
        <ecNumber evidence="1">1.14.13.149</ecNumber>
    </submittedName>
</protein>
<dbReference type="GO" id="GO:0097266">
    <property type="term" value="F:phenylacetyl-CoA 1,2-epoxidase activity"/>
    <property type="evidence" value="ECO:0007669"/>
    <property type="project" value="UniProtKB-EC"/>
</dbReference>
<dbReference type="InterPro" id="IPR009078">
    <property type="entry name" value="Ferritin-like_SF"/>
</dbReference>
<dbReference type="SUPFAM" id="SSF47240">
    <property type="entry name" value="Ferritin-like"/>
    <property type="match status" value="1"/>
</dbReference>
<dbReference type="EC" id="1.14.13.149" evidence="1"/>
<dbReference type="InterPro" id="IPR007814">
    <property type="entry name" value="PaaA_PaaC"/>
</dbReference>
<evidence type="ECO:0000313" key="1">
    <source>
        <dbReference type="EMBL" id="MFD1519034.1"/>
    </source>
</evidence>
<dbReference type="Proteomes" id="UP001597114">
    <property type="component" value="Unassembled WGS sequence"/>
</dbReference>
<organism evidence="1 2">
    <name type="scientific">Pseudonocardia yunnanensis</name>
    <dbReference type="NCBI Taxonomy" id="58107"/>
    <lineage>
        <taxon>Bacteria</taxon>
        <taxon>Bacillati</taxon>
        <taxon>Actinomycetota</taxon>
        <taxon>Actinomycetes</taxon>
        <taxon>Pseudonocardiales</taxon>
        <taxon>Pseudonocardiaceae</taxon>
        <taxon>Pseudonocardia</taxon>
    </lineage>
</organism>
<keyword evidence="2" id="KW-1185">Reference proteome</keyword>
<dbReference type="InterPro" id="IPR052703">
    <property type="entry name" value="Aromatic_CoA_ox/epox"/>
</dbReference>
<dbReference type="NCBIfam" id="TIGR02158">
    <property type="entry name" value="PA_CoA_Oxy3"/>
    <property type="match status" value="1"/>
</dbReference>
<dbReference type="PIRSF" id="PIRSF037834">
    <property type="entry name" value="PA_CoA_Oase3"/>
    <property type="match status" value="1"/>
</dbReference>
<keyword evidence="1" id="KW-0560">Oxidoreductase</keyword>
<comment type="caution">
    <text evidence="1">The sequence shown here is derived from an EMBL/GenBank/DDBJ whole genome shotgun (WGS) entry which is preliminary data.</text>
</comment>
<sequence>MTTHSHTEEADATNAYQSLAETVGHDDPRWAFGSGVEDVQGEIDSPVPDDVDAGDLAQYCLMLGDDALICSHRLSEWVSNAPELEEDVALANIALDLLGQARVLLARAGLVEGGRRDEDALAYLRTEAEFRNVALAELGDELDFARAIARLLLFSTWRLALLQRLLDSRDPVLAAVAGKGVKEVAYHRDHAARWTVRLGDGTAESHRRMQDALDVVWPHVEELFRTSDVERRLAEAGVAADPEQLRSEFDAVLDEVLAAATLTRPQRPAIGTIGGRGGRQGLHTEQLGHVIAQMQSLARQHPGATW</sequence>
<name>A0ABW4ETY5_9PSEU</name>
<dbReference type="PANTHER" id="PTHR30458">
    <property type="entry name" value="PHENYLACETIC ACID DEGRADATION PROTEIN PAA"/>
    <property type="match status" value="1"/>
</dbReference>
<proteinExistence type="predicted"/>
<dbReference type="InterPro" id="IPR011882">
    <property type="entry name" value="PaaC"/>
</dbReference>
<dbReference type="InterPro" id="IPR012347">
    <property type="entry name" value="Ferritin-like"/>
</dbReference>
<reference evidence="2" key="1">
    <citation type="journal article" date="2019" name="Int. J. Syst. Evol. Microbiol.">
        <title>The Global Catalogue of Microorganisms (GCM) 10K type strain sequencing project: providing services to taxonomists for standard genome sequencing and annotation.</title>
        <authorList>
            <consortium name="The Broad Institute Genomics Platform"/>
            <consortium name="The Broad Institute Genome Sequencing Center for Infectious Disease"/>
            <person name="Wu L."/>
            <person name="Ma J."/>
        </authorList>
    </citation>
    <scope>NUCLEOTIDE SEQUENCE [LARGE SCALE GENOMIC DNA]</scope>
    <source>
        <strain evidence="2">CCM 7043</strain>
    </source>
</reference>
<dbReference type="EMBL" id="JBHUCO010000015">
    <property type="protein sequence ID" value="MFD1519034.1"/>
    <property type="molecule type" value="Genomic_DNA"/>
</dbReference>
<evidence type="ECO:0000313" key="2">
    <source>
        <dbReference type="Proteomes" id="UP001597114"/>
    </source>
</evidence>
<gene>
    <name evidence="1" type="primary">paaC</name>
    <name evidence="1" type="ORF">ACFSJD_16180</name>
</gene>
<dbReference type="RefSeq" id="WP_344718446.1">
    <property type="nucleotide sequence ID" value="NZ_BAAAUS010000001.1"/>
</dbReference>
<dbReference type="Pfam" id="PF05138">
    <property type="entry name" value="PaaA_PaaC"/>
    <property type="match status" value="1"/>
</dbReference>
<dbReference type="PANTHER" id="PTHR30458:SF0">
    <property type="entry name" value="1,2-PHENYLACETYL-COA EPOXIDASE, SUBUNIT C"/>
    <property type="match status" value="1"/>
</dbReference>
<accession>A0ABW4ETY5</accession>
<dbReference type="Gene3D" id="1.20.1260.10">
    <property type="match status" value="1"/>
</dbReference>